<organism evidence="15 16">
    <name type="scientific">Berryella wangjianweii</name>
    <dbReference type="NCBI Taxonomy" id="2734634"/>
    <lineage>
        <taxon>Bacteria</taxon>
        <taxon>Bacillati</taxon>
        <taxon>Actinomycetota</taxon>
        <taxon>Coriobacteriia</taxon>
        <taxon>Eggerthellales</taxon>
        <taxon>Eggerthellaceae</taxon>
        <taxon>Berryella</taxon>
    </lineage>
</organism>
<dbReference type="GO" id="GO:0005298">
    <property type="term" value="F:proline:sodium symporter activity"/>
    <property type="evidence" value="ECO:0007669"/>
    <property type="project" value="UniProtKB-UniRule"/>
</dbReference>
<evidence type="ECO:0000256" key="8">
    <source>
        <dbReference type="ARBA" id="ARBA00023053"/>
    </source>
</evidence>
<evidence type="ECO:0000256" key="2">
    <source>
        <dbReference type="ARBA" id="ARBA00006434"/>
    </source>
</evidence>
<dbReference type="NCBIfam" id="TIGR00813">
    <property type="entry name" value="sss"/>
    <property type="match status" value="1"/>
</dbReference>
<feature type="transmembrane region" description="Helical" evidence="14">
    <location>
        <begin position="419"/>
        <end position="444"/>
    </location>
</feature>
<dbReference type="InterPro" id="IPR050277">
    <property type="entry name" value="Sodium:Solute_Symporter"/>
</dbReference>
<keyword evidence="3 14" id="KW-0813">Transport</keyword>
<keyword evidence="11 14" id="KW-0739">Sodium transport</keyword>
<evidence type="ECO:0000256" key="1">
    <source>
        <dbReference type="ARBA" id="ARBA00004651"/>
    </source>
</evidence>
<keyword evidence="5 14" id="KW-0812">Transmembrane</keyword>
<evidence type="ECO:0000256" key="6">
    <source>
        <dbReference type="ARBA" id="ARBA00022847"/>
    </source>
</evidence>
<dbReference type="CDD" id="cd11475">
    <property type="entry name" value="SLC5sbd_PutP"/>
    <property type="match status" value="1"/>
</dbReference>
<dbReference type="KEGG" id="bwa:HLV38_07150"/>
<dbReference type="Gene3D" id="1.20.1730.10">
    <property type="entry name" value="Sodium/glucose cotransporter"/>
    <property type="match status" value="1"/>
</dbReference>
<feature type="transmembrane region" description="Helical" evidence="14">
    <location>
        <begin position="451"/>
        <end position="471"/>
    </location>
</feature>
<keyword evidence="14" id="KW-0029">Amino-acid transport</keyword>
<gene>
    <name evidence="15" type="ORF">HLV38_07150</name>
</gene>
<keyword evidence="16" id="KW-1185">Reference proteome</keyword>
<dbReference type="GO" id="GO:0005886">
    <property type="term" value="C:plasma membrane"/>
    <property type="evidence" value="ECO:0007669"/>
    <property type="project" value="UniProtKB-SubCell"/>
</dbReference>
<sequence>MIQNDFLVLLAMLLYFIAVLTIGFVFAKRSNSSTSEYFLGGRGVGPWLTALSAEASDMSGWLLMGLPGVAYFTGASDALWTGIGLALGTYLNWRFVAKRLRLYSERTGSITLPDFYSRRFRDARNIISTIAALIIVLFFSVYVGSCFVTVGKLFTTMFDLNYTTMMVLGAIIVFLYTLVGGYLSVVVTDFVQGLLMFFALAVVVIGSIVWAGGVDATVAILSDIPGFLSATQLAVPQLDAAGNQVMQNGMPLFGQPAEYGLLSMVSMLAWGLGYFGMPQVLVRFMSIRSADEVRKSRVIAVTWCAVSMASAIVIGLVARAIMPVQFATQSAAENAFIVLAITMLPSFACGVVVSGIFAASMSSSSSYLLIAGSSVAENIFRGVLRRDATDRQVLIVARFTLIAVFLLGVLVAYDETSSIFMVVSYAWAGLGASFGPLTLVALYWRRATWQGALAGMFAGAGTVIVWHSLIAPLGGVFGIYELLPAFTISLLVNVVVSLLTPAPAAEVAAEFDSYMQPLPEGVPAALNVVEEK</sequence>
<comment type="similarity">
    <text evidence="2 13">Belongs to the sodium:solute symporter (SSF) (TC 2.A.21) family.</text>
</comment>
<comment type="catalytic activity">
    <reaction evidence="12">
        <text>L-proline(in) + Na(+)(in) = L-proline(out) + Na(+)(out)</text>
        <dbReference type="Rhea" id="RHEA:28967"/>
        <dbReference type="ChEBI" id="CHEBI:29101"/>
        <dbReference type="ChEBI" id="CHEBI:60039"/>
    </reaction>
</comment>
<dbReference type="PROSITE" id="PS50283">
    <property type="entry name" value="NA_SOLUT_SYMP_3"/>
    <property type="match status" value="1"/>
</dbReference>
<feature type="transmembrane region" description="Helical" evidence="14">
    <location>
        <begin position="78"/>
        <end position="96"/>
    </location>
</feature>
<accession>A0A6M8JAP2</accession>
<feature type="transmembrane region" description="Helical" evidence="14">
    <location>
        <begin position="126"/>
        <end position="150"/>
    </location>
</feature>
<name>A0A6M8JAP2_9ACTN</name>
<feature type="transmembrane region" description="Helical" evidence="14">
    <location>
        <begin position="6"/>
        <end position="27"/>
    </location>
</feature>
<keyword evidence="8 14" id="KW-0915">Sodium</keyword>
<evidence type="ECO:0000256" key="4">
    <source>
        <dbReference type="ARBA" id="ARBA00022475"/>
    </source>
</evidence>
<dbReference type="Pfam" id="PF00474">
    <property type="entry name" value="SSF"/>
    <property type="match status" value="1"/>
</dbReference>
<keyword evidence="6 14" id="KW-0769">Symport</keyword>
<comment type="subcellular location">
    <subcellularLocation>
        <location evidence="1 14">Cell membrane</location>
        <topology evidence="1 14">Multi-pass membrane protein</topology>
    </subcellularLocation>
</comment>
<dbReference type="PANTHER" id="PTHR48086:SF3">
    <property type="entry name" value="SODIUM_PROLINE SYMPORTER"/>
    <property type="match status" value="1"/>
</dbReference>
<feature type="transmembrane region" description="Helical" evidence="14">
    <location>
        <begin position="393"/>
        <end position="413"/>
    </location>
</feature>
<dbReference type="InterPro" id="IPR038377">
    <property type="entry name" value="Na/Glc_symporter_sf"/>
</dbReference>
<dbReference type="Proteomes" id="UP000503297">
    <property type="component" value="Chromosome"/>
</dbReference>
<evidence type="ECO:0000256" key="10">
    <source>
        <dbReference type="ARBA" id="ARBA00023136"/>
    </source>
</evidence>
<keyword evidence="7 14" id="KW-1133">Transmembrane helix</keyword>
<dbReference type="PANTHER" id="PTHR48086">
    <property type="entry name" value="SODIUM/PROLINE SYMPORTER-RELATED"/>
    <property type="match status" value="1"/>
</dbReference>
<protein>
    <recommendedName>
        <fullName evidence="14">Sodium/proline symporter</fullName>
    </recommendedName>
    <alternativeName>
        <fullName evidence="14">Proline permease</fullName>
    </alternativeName>
</protein>
<evidence type="ECO:0000256" key="9">
    <source>
        <dbReference type="ARBA" id="ARBA00023065"/>
    </source>
</evidence>
<dbReference type="GO" id="GO:0015824">
    <property type="term" value="P:proline transport"/>
    <property type="evidence" value="ECO:0007669"/>
    <property type="project" value="UniProtKB-UniRule"/>
</dbReference>
<comment type="function">
    <text evidence="14">Catalyzes the sodium-dependent uptake of extracellular L-proline.</text>
</comment>
<feature type="transmembrane region" description="Helical" evidence="14">
    <location>
        <begin position="298"/>
        <end position="322"/>
    </location>
</feature>
<evidence type="ECO:0000256" key="12">
    <source>
        <dbReference type="ARBA" id="ARBA00033708"/>
    </source>
</evidence>
<evidence type="ECO:0000256" key="14">
    <source>
        <dbReference type="RuleBase" id="RU366012"/>
    </source>
</evidence>
<keyword evidence="10 14" id="KW-0472">Membrane</keyword>
<dbReference type="InterPro" id="IPR001734">
    <property type="entry name" value="Na/solute_symporter"/>
</dbReference>
<feature type="transmembrane region" description="Helical" evidence="14">
    <location>
        <begin position="194"/>
        <end position="213"/>
    </location>
</feature>
<reference evidence="16" key="1">
    <citation type="submission" date="2020-05" db="EMBL/GenBank/DDBJ databases">
        <title>Novel species in genus Nocardioides.</title>
        <authorList>
            <person name="Zhang G."/>
        </authorList>
    </citation>
    <scope>NUCLEOTIDE SEQUENCE [LARGE SCALE GENOMIC DNA]</scope>
    <source>
        <strain evidence="16">zg-1050</strain>
    </source>
</reference>
<dbReference type="GO" id="GO:0031402">
    <property type="term" value="F:sodium ion binding"/>
    <property type="evidence" value="ECO:0007669"/>
    <property type="project" value="UniProtKB-UniRule"/>
</dbReference>
<dbReference type="RefSeq" id="WP_173165404.1">
    <property type="nucleotide sequence ID" value="NZ_CP053716.1"/>
</dbReference>
<evidence type="ECO:0000313" key="16">
    <source>
        <dbReference type="Proteomes" id="UP000503297"/>
    </source>
</evidence>
<feature type="transmembrane region" description="Helical" evidence="14">
    <location>
        <begin position="477"/>
        <end position="499"/>
    </location>
</feature>
<evidence type="ECO:0000256" key="7">
    <source>
        <dbReference type="ARBA" id="ARBA00022989"/>
    </source>
</evidence>
<feature type="transmembrane region" description="Helical" evidence="14">
    <location>
        <begin position="162"/>
        <end position="187"/>
    </location>
</feature>
<evidence type="ECO:0000256" key="3">
    <source>
        <dbReference type="ARBA" id="ARBA00022448"/>
    </source>
</evidence>
<dbReference type="EMBL" id="CP053716">
    <property type="protein sequence ID" value="QKF07902.1"/>
    <property type="molecule type" value="Genomic_DNA"/>
</dbReference>
<evidence type="ECO:0000256" key="11">
    <source>
        <dbReference type="ARBA" id="ARBA00023201"/>
    </source>
</evidence>
<feature type="transmembrane region" description="Helical" evidence="14">
    <location>
        <begin position="259"/>
        <end position="277"/>
    </location>
</feature>
<dbReference type="AlphaFoldDB" id="A0A6M8JAP2"/>
<evidence type="ECO:0000256" key="13">
    <source>
        <dbReference type="RuleBase" id="RU362091"/>
    </source>
</evidence>
<dbReference type="InterPro" id="IPR011851">
    <property type="entry name" value="Na/Pro_symporter"/>
</dbReference>
<evidence type="ECO:0000313" key="15">
    <source>
        <dbReference type="EMBL" id="QKF07902.1"/>
    </source>
</evidence>
<evidence type="ECO:0000256" key="5">
    <source>
        <dbReference type="ARBA" id="ARBA00022692"/>
    </source>
</evidence>
<keyword evidence="4 14" id="KW-1003">Cell membrane</keyword>
<proteinExistence type="inferred from homology"/>
<keyword evidence="9 14" id="KW-0406">Ion transport</keyword>
<feature type="transmembrane region" description="Helical" evidence="14">
    <location>
        <begin position="334"/>
        <end position="359"/>
    </location>
</feature>